<protein>
    <submittedName>
        <fullName evidence="3">Addiction module RelE/StbE family toxin</fullName>
    </submittedName>
    <submittedName>
        <fullName evidence="4">Type II toxin-antitoxin system RelE/ParE family toxin</fullName>
    </submittedName>
</protein>
<sequence>MAIKVVYLNTAIEDLAAVFKFISYDSVKYARLEVQKIKAYCETIKHQPLKGKEFKTVKDKAIRSTVFKNYIIFYYATKNQINILTIHHHSRNLSNNPAVKSGE</sequence>
<reference evidence="4 5" key="1">
    <citation type="journal article" date="2016" name="Int. J. Syst. Evol. Microbiol.">
        <title>Proposal of Mucilaginibacter phyllosphaerae sp. nov. isolated from the phyllosphere of Galium album.</title>
        <authorList>
            <person name="Aydogan E.L."/>
            <person name="Busse H.J."/>
            <person name="Moser G."/>
            <person name="Muller C."/>
            <person name="Kampfer P."/>
            <person name="Glaeser S.P."/>
        </authorList>
    </citation>
    <scope>NUCLEOTIDE SEQUENCE [LARGE SCALE GENOMIC DNA]</scope>
    <source>
        <strain evidence="4 5">PP-F2FG21</strain>
    </source>
</reference>
<dbReference type="Gene3D" id="3.30.2310.20">
    <property type="entry name" value="RelE-like"/>
    <property type="match status" value="1"/>
</dbReference>
<dbReference type="InterPro" id="IPR035093">
    <property type="entry name" value="RelE/ParE_toxin_dom_sf"/>
</dbReference>
<dbReference type="Proteomes" id="UP000297248">
    <property type="component" value="Unassembled WGS sequence"/>
</dbReference>
<evidence type="ECO:0000256" key="2">
    <source>
        <dbReference type="ARBA" id="ARBA00022649"/>
    </source>
</evidence>
<reference evidence="3 6" key="3">
    <citation type="submission" date="2020-08" db="EMBL/GenBank/DDBJ databases">
        <title>Genomic Encyclopedia of Type Strains, Phase IV (KMG-IV): sequencing the most valuable type-strain genomes for metagenomic binning, comparative biology and taxonomic classification.</title>
        <authorList>
            <person name="Goeker M."/>
        </authorList>
    </citation>
    <scope>NUCLEOTIDE SEQUENCE [LARGE SCALE GENOMIC DNA]</scope>
    <source>
        <strain evidence="3 6">DSM 100995</strain>
    </source>
</reference>
<accession>A0A4Y8AB95</accession>
<evidence type="ECO:0000313" key="6">
    <source>
        <dbReference type="Proteomes" id="UP000583101"/>
    </source>
</evidence>
<comment type="caution">
    <text evidence="4">The sequence shown here is derived from an EMBL/GenBank/DDBJ whole genome shotgun (WGS) entry which is preliminary data.</text>
</comment>
<dbReference type="PANTHER" id="PTHR33755">
    <property type="entry name" value="TOXIN PARE1-RELATED"/>
    <property type="match status" value="1"/>
</dbReference>
<evidence type="ECO:0000313" key="5">
    <source>
        <dbReference type="Proteomes" id="UP000297248"/>
    </source>
</evidence>
<dbReference type="EMBL" id="JACIEG010000004">
    <property type="protein sequence ID" value="MBB3969816.1"/>
    <property type="molecule type" value="Genomic_DNA"/>
</dbReference>
<dbReference type="RefSeq" id="WP_134337264.1">
    <property type="nucleotide sequence ID" value="NZ_BMCZ01000005.1"/>
</dbReference>
<evidence type="ECO:0000313" key="3">
    <source>
        <dbReference type="EMBL" id="MBB3969816.1"/>
    </source>
</evidence>
<dbReference type="Proteomes" id="UP000583101">
    <property type="component" value="Unassembled WGS sequence"/>
</dbReference>
<keyword evidence="2" id="KW-1277">Toxin-antitoxin system</keyword>
<organism evidence="4 5">
    <name type="scientific">Mucilaginibacter phyllosphaerae</name>
    <dbReference type="NCBI Taxonomy" id="1812349"/>
    <lineage>
        <taxon>Bacteria</taxon>
        <taxon>Pseudomonadati</taxon>
        <taxon>Bacteroidota</taxon>
        <taxon>Sphingobacteriia</taxon>
        <taxon>Sphingobacteriales</taxon>
        <taxon>Sphingobacteriaceae</taxon>
        <taxon>Mucilaginibacter</taxon>
    </lineage>
</organism>
<dbReference type="InterPro" id="IPR007712">
    <property type="entry name" value="RelE/ParE_toxin"/>
</dbReference>
<dbReference type="EMBL" id="SNQG01000005">
    <property type="protein sequence ID" value="TEW65192.1"/>
    <property type="molecule type" value="Genomic_DNA"/>
</dbReference>
<reference evidence="4" key="2">
    <citation type="submission" date="2019-03" db="EMBL/GenBank/DDBJ databases">
        <authorList>
            <person name="Yan Y.-Q."/>
            <person name="Du Z.-J."/>
        </authorList>
    </citation>
    <scope>NUCLEOTIDE SEQUENCE</scope>
    <source>
        <strain evidence="4">PP-F2FG21</strain>
    </source>
</reference>
<dbReference type="Pfam" id="PF05016">
    <property type="entry name" value="ParE_toxin"/>
    <property type="match status" value="1"/>
</dbReference>
<dbReference type="PANTHER" id="PTHR33755:SF6">
    <property type="entry name" value="PLASMID STABILIZATION SYSTEM PROTEIN"/>
    <property type="match status" value="1"/>
</dbReference>
<proteinExistence type="inferred from homology"/>
<evidence type="ECO:0000313" key="4">
    <source>
        <dbReference type="EMBL" id="TEW65192.1"/>
    </source>
</evidence>
<evidence type="ECO:0000256" key="1">
    <source>
        <dbReference type="ARBA" id="ARBA00006226"/>
    </source>
</evidence>
<name>A0A4Y8AB95_9SPHI</name>
<gene>
    <name evidence="4" type="ORF">E2R65_14865</name>
    <name evidence="3" type="ORF">GGR35_002429</name>
</gene>
<comment type="similarity">
    <text evidence="1">Belongs to the RelE toxin family.</text>
</comment>
<dbReference type="OrthoDB" id="5574284at2"/>
<dbReference type="AlphaFoldDB" id="A0A4Y8AB95"/>
<dbReference type="InterPro" id="IPR051803">
    <property type="entry name" value="TA_system_RelE-like_toxin"/>
</dbReference>
<keyword evidence="6" id="KW-1185">Reference proteome</keyword>